<dbReference type="AlphaFoldDB" id="A0A1Q3C6S3"/>
<protein>
    <recommendedName>
        <fullName evidence="4">Transcription factor VOZ1-like</fullName>
    </recommendedName>
</protein>
<feature type="compositionally biased region" description="Basic and acidic residues" evidence="1">
    <location>
        <begin position="436"/>
        <end position="446"/>
    </location>
</feature>
<keyword evidence="3" id="KW-1185">Reference proteome</keyword>
<proteinExistence type="predicted"/>
<name>A0A1Q3C6S3_CEPFO</name>
<comment type="caution">
    <text evidence="2">The sequence shown here is derived from an EMBL/GenBank/DDBJ whole genome shotgun (WGS) entry which is preliminary data.</text>
</comment>
<dbReference type="InterPro" id="IPR039277">
    <property type="entry name" value="VOZ1/VOZ2"/>
</dbReference>
<dbReference type="PANTHER" id="PTHR33873:SF15">
    <property type="entry name" value="TRANSCRIPTION FACTOR VOZ2"/>
    <property type="match status" value="1"/>
</dbReference>
<gene>
    <name evidence="2" type="ORF">CFOL_v3_19441</name>
</gene>
<dbReference type="GO" id="GO:0043565">
    <property type="term" value="F:sequence-specific DNA binding"/>
    <property type="evidence" value="ECO:0007669"/>
    <property type="project" value="TreeGrafter"/>
</dbReference>
<dbReference type="InParanoid" id="A0A1Q3C6S3"/>
<dbReference type="GO" id="GO:0045893">
    <property type="term" value="P:positive regulation of DNA-templated transcription"/>
    <property type="evidence" value="ECO:0007669"/>
    <property type="project" value="TreeGrafter"/>
</dbReference>
<evidence type="ECO:0000256" key="1">
    <source>
        <dbReference type="SAM" id="MobiDB-lite"/>
    </source>
</evidence>
<evidence type="ECO:0000313" key="3">
    <source>
        <dbReference type="Proteomes" id="UP000187406"/>
    </source>
</evidence>
<dbReference type="GO" id="GO:0005634">
    <property type="term" value="C:nucleus"/>
    <property type="evidence" value="ECO:0007669"/>
    <property type="project" value="TreeGrafter"/>
</dbReference>
<feature type="region of interest" description="Disordered" evidence="1">
    <location>
        <begin position="182"/>
        <end position="207"/>
    </location>
</feature>
<dbReference type="STRING" id="3775.A0A1Q3C6S3"/>
<dbReference type="FunCoup" id="A0A1Q3C6S3">
    <property type="interactions" value="1584"/>
</dbReference>
<sequence>MDRSMQSGSKMKCTSTSHHHLMDNAKNRVNDLQQRLVDIQAARIEGRIGDVAILEEQVYQNLREWKHELHTPSPASSLLGGSLGSFSDDIGRLLQLCEEQDDATSLLAQPILKPEPNIQSPYPGNLTAFEDYLLNDEHVDDFQGFDRCSSGSVSALQNTLVGDPDLTTELDWHQLNLHQEVDHGDLSGANGSEKNEKDAGPDILSNVHPPPSAFIGPKCALWDCARPAQGSEWYQDYCSSFHATLAVNEDPPGTIPVLRPGGIFLKDNLLFNALSAKTQGKNVGIPQCEGAATTKSPWNAPELFDLSLLDGETIREWLFFDKPRRAFESGNRKQRSLPDYNGRGWHESRKQLMKEYGGQKRSYYMDPQPSNRFEWHLFEYEITICDACALYRLELKLGNGKKSPRGRVMKASLADLQKKMGRLTAEVPGDNRPSVKRTEANKKADTGDVISAEN</sequence>
<dbReference type="GO" id="GO:0048578">
    <property type="term" value="P:positive regulation of long-day photoperiodism, flowering"/>
    <property type="evidence" value="ECO:0007669"/>
    <property type="project" value="InterPro"/>
</dbReference>
<organism evidence="2 3">
    <name type="scientific">Cephalotus follicularis</name>
    <name type="common">Albany pitcher plant</name>
    <dbReference type="NCBI Taxonomy" id="3775"/>
    <lineage>
        <taxon>Eukaryota</taxon>
        <taxon>Viridiplantae</taxon>
        <taxon>Streptophyta</taxon>
        <taxon>Embryophyta</taxon>
        <taxon>Tracheophyta</taxon>
        <taxon>Spermatophyta</taxon>
        <taxon>Magnoliopsida</taxon>
        <taxon>eudicotyledons</taxon>
        <taxon>Gunneridae</taxon>
        <taxon>Pentapetalae</taxon>
        <taxon>rosids</taxon>
        <taxon>fabids</taxon>
        <taxon>Oxalidales</taxon>
        <taxon>Cephalotaceae</taxon>
        <taxon>Cephalotus</taxon>
    </lineage>
</organism>
<dbReference type="EMBL" id="BDDD01001437">
    <property type="protein sequence ID" value="GAV75965.1"/>
    <property type="molecule type" value="Genomic_DNA"/>
</dbReference>
<dbReference type="OrthoDB" id="1848362at2759"/>
<reference evidence="3" key="1">
    <citation type="submission" date="2016-04" db="EMBL/GenBank/DDBJ databases">
        <title>Cephalotus genome sequencing.</title>
        <authorList>
            <person name="Fukushima K."/>
            <person name="Hasebe M."/>
            <person name="Fang X."/>
        </authorList>
    </citation>
    <scope>NUCLEOTIDE SEQUENCE [LARGE SCALE GENOMIC DNA]</scope>
    <source>
        <strain evidence="3">cv. St1</strain>
    </source>
</reference>
<feature type="region of interest" description="Disordered" evidence="1">
    <location>
        <begin position="421"/>
        <end position="454"/>
    </location>
</feature>
<accession>A0A1Q3C6S3</accession>
<evidence type="ECO:0008006" key="4">
    <source>
        <dbReference type="Google" id="ProtNLM"/>
    </source>
</evidence>
<dbReference type="PANTHER" id="PTHR33873">
    <property type="entry name" value="TRANSCRIPTION FACTOR VOZ1"/>
    <property type="match status" value="1"/>
</dbReference>
<dbReference type="Proteomes" id="UP000187406">
    <property type="component" value="Unassembled WGS sequence"/>
</dbReference>
<evidence type="ECO:0000313" key="2">
    <source>
        <dbReference type="EMBL" id="GAV75965.1"/>
    </source>
</evidence>